<keyword evidence="3" id="KW-0964">Secreted</keyword>
<dbReference type="CDD" id="cd23992">
    <property type="entry name" value="PBP_GOBP"/>
    <property type="match status" value="1"/>
</dbReference>
<evidence type="ECO:0000256" key="5">
    <source>
        <dbReference type="ARBA" id="ARBA00023157"/>
    </source>
</evidence>
<dbReference type="GeneID" id="109426496"/>
<dbReference type="Pfam" id="PF01395">
    <property type="entry name" value="PBP_GOBP"/>
    <property type="match status" value="1"/>
</dbReference>
<comment type="similarity">
    <text evidence="2">Belongs to the PBP/GOBP family.</text>
</comment>
<accession>A0ABM1ZXG7</accession>
<evidence type="ECO:0000256" key="1">
    <source>
        <dbReference type="ARBA" id="ARBA00004613"/>
    </source>
</evidence>
<evidence type="ECO:0000256" key="2">
    <source>
        <dbReference type="ARBA" id="ARBA00008098"/>
    </source>
</evidence>
<name>A0ABM1ZXG7_AEDAL</name>
<evidence type="ECO:0000256" key="4">
    <source>
        <dbReference type="ARBA" id="ARBA00022729"/>
    </source>
</evidence>
<feature type="signal peptide" evidence="6">
    <location>
        <begin position="1"/>
        <end position="17"/>
    </location>
</feature>
<dbReference type="RefSeq" id="XP_029710068.1">
    <property type="nucleotide sequence ID" value="XM_029854208.2"/>
</dbReference>
<evidence type="ECO:0000313" key="8">
    <source>
        <dbReference type="Proteomes" id="UP000069940"/>
    </source>
</evidence>
<dbReference type="EnsemblMetazoa" id="AALFPA23_022530.R33438">
    <property type="protein sequence ID" value="AALFPA23_022530.P33438"/>
    <property type="gene ID" value="AALFPA23_022530"/>
</dbReference>
<dbReference type="PANTHER" id="PTHR11857:SF46">
    <property type="entry name" value="GENERAL ODORANT-BINDING PROTEIN 99A-RELATED"/>
    <property type="match status" value="1"/>
</dbReference>
<sequence length="307" mass="34509">MIKFGLILATVAVVSVAAVDRHKIVYKSLQRAAYECGQYSAVGPCMGRCETLVTRDWNDTKGMSPAYSRFFVPDPVDQCNLNRTERCLLNKVYTVPRSRSCVRANESVQCYLDQYGQVNLTAPQFIRFTPLIDDQIVRDCSAMVGLSMEQVYAWLRESSFNRSETRCVYRCFLIRSGLYSDSEGLNMARFYVLCGGYEEEFYHQVEQCAARLRKEVPCDDKCTLAQRLATECIGANYQAGNMAVNTNSKALEGSRVNNIAVNAKDSTLTASNTESGNSISISRTNSDTIVYGDTNYLYNYIDDYYSG</sequence>
<evidence type="ECO:0000313" key="7">
    <source>
        <dbReference type="EnsemblMetazoa" id="AALFPA23_022530.P33438"/>
    </source>
</evidence>
<organism evidence="7 8">
    <name type="scientific">Aedes albopictus</name>
    <name type="common">Asian tiger mosquito</name>
    <name type="synonym">Stegomyia albopicta</name>
    <dbReference type="NCBI Taxonomy" id="7160"/>
    <lineage>
        <taxon>Eukaryota</taxon>
        <taxon>Metazoa</taxon>
        <taxon>Ecdysozoa</taxon>
        <taxon>Arthropoda</taxon>
        <taxon>Hexapoda</taxon>
        <taxon>Insecta</taxon>
        <taxon>Pterygota</taxon>
        <taxon>Neoptera</taxon>
        <taxon>Endopterygota</taxon>
        <taxon>Diptera</taxon>
        <taxon>Nematocera</taxon>
        <taxon>Culicoidea</taxon>
        <taxon>Culicidae</taxon>
        <taxon>Culicinae</taxon>
        <taxon>Aedini</taxon>
        <taxon>Aedes</taxon>
        <taxon>Stegomyia</taxon>
    </lineage>
</organism>
<keyword evidence="4 6" id="KW-0732">Signal</keyword>
<dbReference type="Proteomes" id="UP000069940">
    <property type="component" value="Unassembled WGS sequence"/>
</dbReference>
<evidence type="ECO:0000256" key="6">
    <source>
        <dbReference type="SAM" id="SignalP"/>
    </source>
</evidence>
<reference evidence="7" key="2">
    <citation type="submission" date="2025-05" db="UniProtKB">
        <authorList>
            <consortium name="EnsemblMetazoa"/>
        </authorList>
    </citation>
    <scope>IDENTIFICATION</scope>
    <source>
        <strain evidence="7">Foshan</strain>
    </source>
</reference>
<dbReference type="PANTHER" id="PTHR11857">
    <property type="entry name" value="ODORANT BINDING PROTEIN-RELATED"/>
    <property type="match status" value="1"/>
</dbReference>
<dbReference type="InterPro" id="IPR006170">
    <property type="entry name" value="PBP/GOBP"/>
</dbReference>
<keyword evidence="5" id="KW-1015">Disulfide bond</keyword>
<feature type="chain" id="PRO_5047354380" evidence="6">
    <location>
        <begin position="18"/>
        <end position="307"/>
    </location>
</feature>
<dbReference type="InterPro" id="IPR036728">
    <property type="entry name" value="PBP_GOBP_sf"/>
</dbReference>
<keyword evidence="8" id="KW-1185">Reference proteome</keyword>
<comment type="subcellular location">
    <subcellularLocation>
        <location evidence="1">Secreted</location>
    </subcellularLocation>
</comment>
<protein>
    <submittedName>
        <fullName evidence="7">Uncharacterized protein</fullName>
    </submittedName>
</protein>
<dbReference type="SUPFAM" id="SSF47565">
    <property type="entry name" value="Insect pheromone/odorant-binding proteins"/>
    <property type="match status" value="1"/>
</dbReference>
<evidence type="ECO:0000256" key="3">
    <source>
        <dbReference type="ARBA" id="ARBA00022525"/>
    </source>
</evidence>
<dbReference type="Gene3D" id="1.10.238.20">
    <property type="entry name" value="Pheromone/general odorant binding protein domain"/>
    <property type="match status" value="2"/>
</dbReference>
<proteinExistence type="inferred from homology"/>
<reference evidence="8" key="1">
    <citation type="journal article" date="2015" name="Proc. Natl. Acad. Sci. U.S.A.">
        <title>Genome sequence of the Asian Tiger mosquito, Aedes albopictus, reveals insights into its biology, genetics, and evolution.</title>
        <authorList>
            <person name="Chen X.G."/>
            <person name="Jiang X."/>
            <person name="Gu J."/>
            <person name="Xu M."/>
            <person name="Wu Y."/>
            <person name="Deng Y."/>
            <person name="Zhang C."/>
            <person name="Bonizzoni M."/>
            <person name="Dermauw W."/>
            <person name="Vontas J."/>
            <person name="Armbruster P."/>
            <person name="Huang X."/>
            <person name="Yang Y."/>
            <person name="Zhang H."/>
            <person name="He W."/>
            <person name="Peng H."/>
            <person name="Liu Y."/>
            <person name="Wu K."/>
            <person name="Chen J."/>
            <person name="Lirakis M."/>
            <person name="Topalis P."/>
            <person name="Van Leeuwen T."/>
            <person name="Hall A.B."/>
            <person name="Jiang X."/>
            <person name="Thorpe C."/>
            <person name="Mueller R.L."/>
            <person name="Sun C."/>
            <person name="Waterhouse R.M."/>
            <person name="Yan G."/>
            <person name="Tu Z.J."/>
            <person name="Fang X."/>
            <person name="James A.A."/>
        </authorList>
    </citation>
    <scope>NUCLEOTIDE SEQUENCE [LARGE SCALE GENOMIC DNA]</scope>
    <source>
        <strain evidence="8">Foshan</strain>
    </source>
</reference>